<organism evidence="1 2">
    <name type="scientific">Spirochaeta lutea</name>
    <dbReference type="NCBI Taxonomy" id="1480694"/>
    <lineage>
        <taxon>Bacteria</taxon>
        <taxon>Pseudomonadati</taxon>
        <taxon>Spirochaetota</taxon>
        <taxon>Spirochaetia</taxon>
        <taxon>Spirochaetales</taxon>
        <taxon>Spirochaetaceae</taxon>
        <taxon>Spirochaeta</taxon>
    </lineage>
</organism>
<dbReference type="RefSeq" id="WP_037544511.1">
    <property type="nucleotide sequence ID" value="NZ_JNUP01000001.1"/>
</dbReference>
<dbReference type="STRING" id="1480694.DC28_02125"/>
<keyword evidence="2" id="KW-1185">Reference proteome</keyword>
<accession>A0A098R2G6</accession>
<evidence type="ECO:0000313" key="2">
    <source>
        <dbReference type="Proteomes" id="UP000029692"/>
    </source>
</evidence>
<gene>
    <name evidence="1" type="ORF">DC28_02125</name>
</gene>
<proteinExistence type="predicted"/>
<dbReference type="AlphaFoldDB" id="A0A098R2G6"/>
<protein>
    <submittedName>
        <fullName evidence="1">Uncharacterized protein</fullName>
    </submittedName>
</protein>
<name>A0A098R2G6_9SPIO</name>
<dbReference type="EMBL" id="JNUP01000001">
    <property type="protein sequence ID" value="KGE73991.1"/>
    <property type="molecule type" value="Genomic_DNA"/>
</dbReference>
<sequence>MKNKSLFLFAIVLFFLTSILYSQTLTIYRDKAPLEANGIESTVIINQSIEITFQAEEYIVLELPPGEYLIYFNDKVFKNSPDYSPWKVELVTLEANENAYLNIEIETALNKNRTIFSNTQPDNLSNYVQIQDYYFLRTNNEN</sequence>
<comment type="caution">
    <text evidence="1">The sequence shown here is derived from an EMBL/GenBank/DDBJ whole genome shotgun (WGS) entry which is preliminary data.</text>
</comment>
<dbReference type="Proteomes" id="UP000029692">
    <property type="component" value="Unassembled WGS sequence"/>
</dbReference>
<reference evidence="1 2" key="1">
    <citation type="submission" date="2014-05" db="EMBL/GenBank/DDBJ databases">
        <title>De novo Genome Sequence of Spirocheata sp.</title>
        <authorList>
            <person name="Shivani Y."/>
            <person name="Subhash Y."/>
            <person name="Tushar L."/>
            <person name="Sasikala C."/>
            <person name="Ramana C.V."/>
        </authorList>
    </citation>
    <scope>NUCLEOTIDE SEQUENCE [LARGE SCALE GENOMIC DNA]</scope>
    <source>
        <strain evidence="1 2">JC230</strain>
    </source>
</reference>
<evidence type="ECO:0000313" key="1">
    <source>
        <dbReference type="EMBL" id="KGE73991.1"/>
    </source>
</evidence>